<name>X0YEL2_9ZZZZ</name>
<gene>
    <name evidence="1" type="ORF">S01H4_11293</name>
</gene>
<protein>
    <submittedName>
        <fullName evidence="1">Uncharacterized protein</fullName>
    </submittedName>
</protein>
<evidence type="ECO:0000313" key="1">
    <source>
        <dbReference type="EMBL" id="GAG54389.1"/>
    </source>
</evidence>
<proteinExistence type="predicted"/>
<organism evidence="1">
    <name type="scientific">marine sediment metagenome</name>
    <dbReference type="NCBI Taxonomy" id="412755"/>
    <lineage>
        <taxon>unclassified sequences</taxon>
        <taxon>metagenomes</taxon>
        <taxon>ecological metagenomes</taxon>
    </lineage>
</organism>
<accession>X0YEL2</accession>
<dbReference type="AlphaFoldDB" id="X0YEL2"/>
<sequence>MIKQSFGGAMALAQRTWDGQMKTMMGKWDVFLDSIAQSGVLEWFTSGLQTINEEWDELVDTGKVDEWASAISDAIINISKRWAVIIKGLRTAYSLWLNIGITIDTLNPTMIKLRAQNEGWKGQLRDVRKQLSEIKKEGMAPDPGAWNKFLGLMDEAWEKLSIPPVGFDVDER</sequence>
<dbReference type="EMBL" id="BART01004529">
    <property type="protein sequence ID" value="GAG54389.1"/>
    <property type="molecule type" value="Genomic_DNA"/>
</dbReference>
<reference evidence="1" key="1">
    <citation type="journal article" date="2014" name="Front. Microbiol.">
        <title>High frequency of phylogenetically diverse reductive dehalogenase-homologous genes in deep subseafloor sedimentary metagenomes.</title>
        <authorList>
            <person name="Kawai M."/>
            <person name="Futagami T."/>
            <person name="Toyoda A."/>
            <person name="Takaki Y."/>
            <person name="Nishi S."/>
            <person name="Hori S."/>
            <person name="Arai W."/>
            <person name="Tsubouchi T."/>
            <person name="Morono Y."/>
            <person name="Uchiyama I."/>
            <person name="Ito T."/>
            <person name="Fujiyama A."/>
            <person name="Inagaki F."/>
            <person name="Takami H."/>
        </authorList>
    </citation>
    <scope>NUCLEOTIDE SEQUENCE</scope>
    <source>
        <strain evidence="1">Expedition CK06-06</strain>
    </source>
</reference>
<comment type="caution">
    <text evidence="1">The sequence shown here is derived from an EMBL/GenBank/DDBJ whole genome shotgun (WGS) entry which is preliminary data.</text>
</comment>
<feature type="non-terminal residue" evidence="1">
    <location>
        <position position="172"/>
    </location>
</feature>